<keyword evidence="6" id="KW-1185">Reference proteome</keyword>
<evidence type="ECO:0000256" key="3">
    <source>
        <dbReference type="ARBA" id="ARBA00022598"/>
    </source>
</evidence>
<dbReference type="FunFam" id="3.30.300.30:FF:000015">
    <property type="entry name" value="Nonribosomal peptide synthase SidD"/>
    <property type="match status" value="1"/>
</dbReference>
<evidence type="ECO:0000313" key="5">
    <source>
        <dbReference type="EMBL" id="KAJ5107402.1"/>
    </source>
</evidence>
<dbReference type="Gene3D" id="1.10.1200.10">
    <property type="entry name" value="ACP-like"/>
    <property type="match status" value="1"/>
</dbReference>
<dbReference type="InterPro" id="IPR023213">
    <property type="entry name" value="CAT-like_dom_sf"/>
</dbReference>
<gene>
    <name evidence="5" type="ORF">N7456_004077</name>
</gene>
<dbReference type="InterPro" id="IPR009081">
    <property type="entry name" value="PP-bd_ACP"/>
</dbReference>
<evidence type="ECO:0000259" key="4">
    <source>
        <dbReference type="PROSITE" id="PS50075"/>
    </source>
</evidence>
<dbReference type="OrthoDB" id="416786at2759"/>
<dbReference type="GO" id="GO:0031177">
    <property type="term" value="F:phosphopantetheine binding"/>
    <property type="evidence" value="ECO:0007669"/>
    <property type="project" value="TreeGrafter"/>
</dbReference>
<protein>
    <submittedName>
        <fullName evidence="5">Nonribosomal peptide synthetases (NRPS)</fullName>
    </submittedName>
</protein>
<dbReference type="NCBIfam" id="TIGR01733">
    <property type="entry name" value="AA-adenyl-dom"/>
    <property type="match status" value="1"/>
</dbReference>
<dbReference type="GO" id="GO:0016874">
    <property type="term" value="F:ligase activity"/>
    <property type="evidence" value="ECO:0007669"/>
    <property type="project" value="UniProtKB-KW"/>
</dbReference>
<dbReference type="SUPFAM" id="SSF47336">
    <property type="entry name" value="ACP-like"/>
    <property type="match status" value="1"/>
</dbReference>
<dbReference type="CDD" id="cd05918">
    <property type="entry name" value="A_NRPS_SidN3_like"/>
    <property type="match status" value="1"/>
</dbReference>
<dbReference type="AlphaFoldDB" id="A0A9W9KJC0"/>
<organism evidence="5 6">
    <name type="scientific">Penicillium angulare</name>
    <dbReference type="NCBI Taxonomy" id="116970"/>
    <lineage>
        <taxon>Eukaryota</taxon>
        <taxon>Fungi</taxon>
        <taxon>Dikarya</taxon>
        <taxon>Ascomycota</taxon>
        <taxon>Pezizomycotina</taxon>
        <taxon>Eurotiomycetes</taxon>
        <taxon>Eurotiomycetidae</taxon>
        <taxon>Eurotiales</taxon>
        <taxon>Aspergillaceae</taxon>
        <taxon>Penicillium</taxon>
    </lineage>
</organism>
<evidence type="ECO:0000313" key="6">
    <source>
        <dbReference type="Proteomes" id="UP001149165"/>
    </source>
</evidence>
<evidence type="ECO:0000256" key="1">
    <source>
        <dbReference type="ARBA" id="ARBA00022450"/>
    </source>
</evidence>
<dbReference type="EMBL" id="JAPQKH010000003">
    <property type="protein sequence ID" value="KAJ5107402.1"/>
    <property type="molecule type" value="Genomic_DNA"/>
</dbReference>
<dbReference type="Pfam" id="PF00501">
    <property type="entry name" value="AMP-binding"/>
    <property type="match status" value="1"/>
</dbReference>
<dbReference type="GO" id="GO:0043041">
    <property type="term" value="P:amino acid activation for nonribosomal peptide biosynthetic process"/>
    <property type="evidence" value="ECO:0007669"/>
    <property type="project" value="TreeGrafter"/>
</dbReference>
<keyword evidence="1" id="KW-0596">Phosphopantetheine</keyword>
<sequence length="1120" mass="124431">MLHPIEAPTRVQDCMKPSVTDTEITESPSDDAAEISRDDLILQWNSHTPEPCERLVHDLISSQCQSYPNALAVHAWDGDLTYFELDQKSNALAAHLIYLGAGPEVFVPLYFDKSCWLPVAILAVIKAGGAFVFLPPSYPLARLQEICNQVGAHIVLTASHYVDQIAPLGCKGIIVDEASVAKLSPTPNGVRNSRTVPSHALYAIFTSGSTGKPKTIVIEHRNFCAASKHQQDAFSFDRLSRTLQISAFAFDLIMVEFLFTLIHGGCLCIPAEKDIKNGLADVIADLQVTHILVTPSVARLLSPSDLLPGTTLCVAGEPTTSEDSRIWTASPHIRFIQGYGTAECTPYSALLVCKDPPLEHRSFGSPLGCRCWVVAPDDYTHLVAVGEVGEMVIEGPIVGRGYVGQPDRTAEVFISPPNWRMQMSLPLASRQLYCTGDLVQYAKDGSLCFVRRKDLQAKVNGQRLELGEVESQALRYFSETPTLFAEVVYPNSKSHRGGLLALFVCALISGTEDTILAHPTEAFRLQAAEVHSGLRNELPAYMVPTVYIPLSHVPLTMSGKVDRRQLREEVERLSSTEIDAYRIKSRLPWRPAGSFLEHNLRDIWAEVLGMKANIIGVDDTFLDVGGDSLVAMKMIQAARKQGIHGLKFASIMRPSTLAQLARISSETGYTKTGHVPSLQSPWNIEDLNVAGSGPLIHDNIQRSFQVTDTQRDFLISEHKTHFRFCLRQTIDLGRLQHACQLLVNRHDSLRSVFVQHQEEYIQIILSQLHVPLHIYQVDNQSLEEFCHSLCQRDADTPLSPGEPYFQVTLASAGPDHNLLIIRMSHAQFDATMFRPLFDELGALYRGREDLLVPSVSFANYRDHRALITNPITMEFWRKYLEGGSMTAGESLAGGTGALNKEREQLVVFTTFPAPHSLPGITFPTIVKAAWALVVARVTQQSDIVFGHVIDGHSLIVPDADPMSPVIGACLSRVPIRVVFQSHFTPVQLLHHVQDQYARTIDYELMEPRQIVAECTPWPLGTRYGSLITIEKGLSASPSFGEDSCDLKFDWLGYRHDRFQIMDCPIDFMIYPEDSTVKILGAGSTHILSRTRLEWLSHRLGEAWNELTTQIDMPISLAPYE</sequence>
<feature type="domain" description="Carrier" evidence="4">
    <location>
        <begin position="591"/>
        <end position="668"/>
    </location>
</feature>
<dbReference type="Gene3D" id="3.30.559.30">
    <property type="entry name" value="Nonribosomal peptide synthetase, condensation domain"/>
    <property type="match status" value="1"/>
</dbReference>
<comment type="caution">
    <text evidence="5">The sequence shown here is derived from an EMBL/GenBank/DDBJ whole genome shotgun (WGS) entry which is preliminary data.</text>
</comment>
<name>A0A9W9KJC0_9EURO</name>
<dbReference type="PANTHER" id="PTHR45527:SF1">
    <property type="entry name" value="FATTY ACID SYNTHASE"/>
    <property type="match status" value="1"/>
</dbReference>
<dbReference type="InterPro" id="IPR000873">
    <property type="entry name" value="AMP-dep_synth/lig_dom"/>
</dbReference>
<dbReference type="InterPro" id="IPR001242">
    <property type="entry name" value="Condensation_dom"/>
</dbReference>
<dbReference type="Gene3D" id="3.30.300.30">
    <property type="match status" value="1"/>
</dbReference>
<reference evidence="5" key="1">
    <citation type="submission" date="2022-11" db="EMBL/GenBank/DDBJ databases">
        <authorList>
            <person name="Petersen C."/>
        </authorList>
    </citation>
    <scope>NUCLEOTIDE SEQUENCE</scope>
    <source>
        <strain evidence="5">IBT 30069</strain>
    </source>
</reference>
<dbReference type="InterPro" id="IPR036736">
    <property type="entry name" value="ACP-like_sf"/>
</dbReference>
<dbReference type="Pfam" id="PF00668">
    <property type="entry name" value="Condensation"/>
    <property type="match status" value="1"/>
</dbReference>
<dbReference type="PROSITE" id="PS00012">
    <property type="entry name" value="PHOSPHOPANTETHEINE"/>
    <property type="match status" value="1"/>
</dbReference>
<dbReference type="InterPro" id="IPR010071">
    <property type="entry name" value="AA_adenyl_dom"/>
</dbReference>
<dbReference type="SUPFAM" id="SSF52777">
    <property type="entry name" value="CoA-dependent acyltransferases"/>
    <property type="match status" value="2"/>
</dbReference>
<dbReference type="PANTHER" id="PTHR45527">
    <property type="entry name" value="NONRIBOSOMAL PEPTIDE SYNTHETASE"/>
    <property type="match status" value="1"/>
</dbReference>
<dbReference type="PROSITE" id="PS50075">
    <property type="entry name" value="CARRIER"/>
    <property type="match status" value="1"/>
</dbReference>
<dbReference type="InterPro" id="IPR006162">
    <property type="entry name" value="Ppantetheine_attach_site"/>
</dbReference>
<evidence type="ECO:0000256" key="2">
    <source>
        <dbReference type="ARBA" id="ARBA00022553"/>
    </source>
</evidence>
<dbReference type="InterPro" id="IPR042099">
    <property type="entry name" value="ANL_N_sf"/>
</dbReference>
<dbReference type="GO" id="GO:0005737">
    <property type="term" value="C:cytoplasm"/>
    <property type="evidence" value="ECO:0007669"/>
    <property type="project" value="TreeGrafter"/>
</dbReference>
<dbReference type="InterPro" id="IPR045851">
    <property type="entry name" value="AMP-bd_C_sf"/>
</dbReference>
<dbReference type="SUPFAM" id="SSF56801">
    <property type="entry name" value="Acetyl-CoA synthetase-like"/>
    <property type="match status" value="1"/>
</dbReference>
<keyword evidence="3" id="KW-0436">Ligase</keyword>
<dbReference type="Gene3D" id="3.30.559.10">
    <property type="entry name" value="Chloramphenicol acetyltransferase-like domain"/>
    <property type="match status" value="1"/>
</dbReference>
<accession>A0A9W9KJC0</accession>
<keyword evidence="2" id="KW-0597">Phosphoprotein</keyword>
<dbReference type="Proteomes" id="UP001149165">
    <property type="component" value="Unassembled WGS sequence"/>
</dbReference>
<reference evidence="5" key="2">
    <citation type="journal article" date="2023" name="IMA Fungus">
        <title>Comparative genomic study of the Penicillium genus elucidates a diverse pangenome and 15 lateral gene transfer events.</title>
        <authorList>
            <person name="Petersen C."/>
            <person name="Sorensen T."/>
            <person name="Nielsen M.R."/>
            <person name="Sondergaard T.E."/>
            <person name="Sorensen J.L."/>
            <person name="Fitzpatrick D.A."/>
            <person name="Frisvad J.C."/>
            <person name="Nielsen K.L."/>
        </authorList>
    </citation>
    <scope>NUCLEOTIDE SEQUENCE</scope>
    <source>
        <strain evidence="5">IBT 30069</strain>
    </source>
</reference>
<dbReference type="Gene3D" id="3.40.50.12780">
    <property type="entry name" value="N-terminal domain of ligase-like"/>
    <property type="match status" value="1"/>
</dbReference>
<dbReference type="GO" id="GO:0044550">
    <property type="term" value="P:secondary metabolite biosynthetic process"/>
    <property type="evidence" value="ECO:0007669"/>
    <property type="project" value="TreeGrafter"/>
</dbReference>
<dbReference type="Pfam" id="PF00550">
    <property type="entry name" value="PP-binding"/>
    <property type="match status" value="1"/>
</dbReference>
<proteinExistence type="predicted"/>